<evidence type="ECO:0000313" key="3">
    <source>
        <dbReference type="EMBL" id="EHI70415.1"/>
    </source>
</evidence>
<dbReference type="Proteomes" id="UP000003330">
    <property type="component" value="Unassembled WGS sequence"/>
</dbReference>
<keyword evidence="3" id="KW-0378">Hydrolase</keyword>
<comment type="caution">
    <text evidence="3">The sequence shown here is derived from an EMBL/GenBank/DDBJ whole genome shotgun (WGS) entry which is preliminary data.</text>
</comment>
<protein>
    <submittedName>
        <fullName evidence="3">Glycosyl hydrolase family 38 C-terminal domain protein</fullName>
    </submittedName>
</protein>
<dbReference type="GO" id="GO:0006013">
    <property type="term" value="P:mannose metabolic process"/>
    <property type="evidence" value="ECO:0007669"/>
    <property type="project" value="InterPro"/>
</dbReference>
<proteinExistence type="predicted"/>
<evidence type="ECO:0000259" key="1">
    <source>
        <dbReference type="Pfam" id="PF07748"/>
    </source>
</evidence>
<dbReference type="STRING" id="764299.STRIC_0362"/>
<dbReference type="eggNOG" id="COG0383">
    <property type="taxonomic scope" value="Bacteria"/>
</dbReference>
<dbReference type="Pfam" id="PF17677">
    <property type="entry name" value="Glyco_hydro38C2"/>
    <property type="match status" value="1"/>
</dbReference>
<organism evidence="3 4">
    <name type="scientific">Streptococcus ictaluri 707-05</name>
    <dbReference type="NCBI Taxonomy" id="764299"/>
    <lineage>
        <taxon>Bacteria</taxon>
        <taxon>Bacillati</taxon>
        <taxon>Bacillota</taxon>
        <taxon>Bacilli</taxon>
        <taxon>Lactobacillales</taxon>
        <taxon>Streptococcaceae</taxon>
        <taxon>Streptococcus</taxon>
    </lineage>
</organism>
<feature type="domain" description="Glycosyl hydrolase family 38 C-terminal" evidence="1">
    <location>
        <begin position="21"/>
        <end position="132"/>
    </location>
</feature>
<accession>G5K185</accession>
<dbReference type="InterPro" id="IPR011013">
    <property type="entry name" value="Gal_mutarotase_sf_dom"/>
</dbReference>
<dbReference type="PANTHER" id="PTHR46017">
    <property type="entry name" value="ALPHA-MANNOSIDASE 2C1"/>
    <property type="match status" value="1"/>
</dbReference>
<dbReference type="SUPFAM" id="SSF74650">
    <property type="entry name" value="Galactose mutarotase-like"/>
    <property type="match status" value="1"/>
</dbReference>
<dbReference type="GO" id="GO:0009313">
    <property type="term" value="P:oligosaccharide catabolic process"/>
    <property type="evidence" value="ECO:0007669"/>
    <property type="project" value="TreeGrafter"/>
</dbReference>
<dbReference type="InterPro" id="IPR041147">
    <property type="entry name" value="GH38_C"/>
</dbReference>
<evidence type="ECO:0000259" key="2">
    <source>
        <dbReference type="Pfam" id="PF17677"/>
    </source>
</evidence>
<evidence type="ECO:0000313" key="4">
    <source>
        <dbReference type="Proteomes" id="UP000003330"/>
    </source>
</evidence>
<dbReference type="PANTHER" id="PTHR46017:SF2">
    <property type="entry name" value="MANNOSYLGLYCERATE HYDROLASE"/>
    <property type="match status" value="1"/>
</dbReference>
<name>G5K185_9STRE</name>
<dbReference type="AlphaFoldDB" id="G5K185"/>
<dbReference type="InterPro" id="IPR011682">
    <property type="entry name" value="Glyco_hydro_38_C"/>
</dbReference>
<dbReference type="GO" id="GO:0004559">
    <property type="term" value="F:alpha-mannosidase activity"/>
    <property type="evidence" value="ECO:0007669"/>
    <property type="project" value="InterPro"/>
</dbReference>
<dbReference type="Gene3D" id="2.60.40.2220">
    <property type="match status" value="1"/>
</dbReference>
<sequence>MEAVIDITERRAGRSKELAKLTLTTLIRLEKGNPRLQFTTTFDNQMTNHRLRVLFPSPIEVDHHFADSIFETVKRPNKPNQQFWENPSNPQHQECFVSLFDGENGLTIGNYGLNEYEILPETATVALTLLRCVGELGDWGYFPTPEAQCLGQQEVHYSFESIRKETQYASYWRAQEGQVPPVITQTDHHKGQIASSKTYLAPLADQVALTAFKRRISDNALITRAYNLSNDKSCPLSLDLTHHQAQVTDLLEREMGDSLPHNLEKAEIITLAWKED</sequence>
<gene>
    <name evidence="3" type="ORF">STRIC_0362</name>
</gene>
<dbReference type="Pfam" id="PF07748">
    <property type="entry name" value="Glyco_hydro_38C"/>
    <property type="match status" value="1"/>
</dbReference>
<dbReference type="Gene3D" id="2.70.98.30">
    <property type="entry name" value="Golgi alpha-mannosidase II, domain 4"/>
    <property type="match status" value="1"/>
</dbReference>
<keyword evidence="4" id="KW-1185">Reference proteome</keyword>
<feature type="domain" description="Glycosyl hydrolases family 38 C-terminal" evidence="2">
    <location>
        <begin position="206"/>
        <end position="271"/>
    </location>
</feature>
<dbReference type="EMBL" id="AEUX02000004">
    <property type="protein sequence ID" value="EHI70415.1"/>
    <property type="molecule type" value="Genomic_DNA"/>
</dbReference>
<dbReference type="GO" id="GO:0030246">
    <property type="term" value="F:carbohydrate binding"/>
    <property type="evidence" value="ECO:0007669"/>
    <property type="project" value="InterPro"/>
</dbReference>
<reference evidence="3 4" key="1">
    <citation type="journal article" date="2014" name="Int. J. Syst. Evol. Microbiol.">
        <title>Phylogenomics and the dynamic genome evolution of the genus Streptococcus.</title>
        <authorList>
            <consortium name="The Broad Institute Genome Sequencing Platform"/>
            <person name="Richards V.P."/>
            <person name="Palmer S.R."/>
            <person name="Pavinski Bitar P.D."/>
            <person name="Qin X."/>
            <person name="Weinstock G.M."/>
            <person name="Highlander S.K."/>
            <person name="Town C.D."/>
            <person name="Burne R.A."/>
            <person name="Stanhope M.J."/>
        </authorList>
    </citation>
    <scope>NUCLEOTIDE SEQUENCE [LARGE SCALE GENOMIC DNA]</scope>
    <source>
        <strain evidence="3 4">707-05</strain>
    </source>
</reference>